<organism evidence="3 4">
    <name type="scientific">Claviceps arundinis</name>
    <dbReference type="NCBI Taxonomy" id="1623583"/>
    <lineage>
        <taxon>Eukaryota</taxon>
        <taxon>Fungi</taxon>
        <taxon>Dikarya</taxon>
        <taxon>Ascomycota</taxon>
        <taxon>Pezizomycotina</taxon>
        <taxon>Sordariomycetes</taxon>
        <taxon>Hypocreomycetidae</taxon>
        <taxon>Hypocreales</taxon>
        <taxon>Clavicipitaceae</taxon>
        <taxon>Claviceps</taxon>
    </lineage>
</organism>
<dbReference type="OrthoDB" id="3787051at2759"/>
<sequence length="215" mass="24181">MIAQIQAHFETEANYELFEGQWDELTFHKVFNENPDKSLEQNVSLLVAKLEKLFAGLFLPAQRDTKLRNKLKKAMAASGVSQVTQVRPPKTYEAILAEYKNCFKVKARNCFKLDETHWRRLADRTTITAIIHNGASVHWLKRYADLEATNVGATATASSEELPSWNRDPSAEAEEPATADVAAKAMHWSIPTDDEDSRGEFSCNIQVRGSGNCDH</sequence>
<dbReference type="Proteomes" id="UP000784919">
    <property type="component" value="Unassembled WGS sequence"/>
</dbReference>
<dbReference type="EMBL" id="SRPS01000157">
    <property type="protein sequence ID" value="KAG5965184.1"/>
    <property type="molecule type" value="Genomic_DNA"/>
</dbReference>
<dbReference type="Pfam" id="PF07993">
    <property type="entry name" value="NAD_binding_4"/>
    <property type="match status" value="1"/>
</dbReference>
<feature type="region of interest" description="Disordered" evidence="1">
    <location>
        <begin position="155"/>
        <end position="175"/>
    </location>
</feature>
<evidence type="ECO:0000313" key="4">
    <source>
        <dbReference type="Proteomes" id="UP000784919"/>
    </source>
</evidence>
<dbReference type="AlphaFoldDB" id="A0A9P7MQU8"/>
<proteinExistence type="predicted"/>
<feature type="domain" description="Thioester reductase (TE)" evidence="2">
    <location>
        <begin position="110"/>
        <end position="156"/>
    </location>
</feature>
<dbReference type="Gene3D" id="3.40.50.720">
    <property type="entry name" value="NAD(P)-binding Rossmann-like Domain"/>
    <property type="match status" value="1"/>
</dbReference>
<protein>
    <recommendedName>
        <fullName evidence="2">Thioester reductase (TE) domain-containing protein</fullName>
    </recommendedName>
</protein>
<gene>
    <name evidence="3" type="ORF">E4U56_001884</name>
</gene>
<comment type="caution">
    <text evidence="3">The sequence shown here is derived from an EMBL/GenBank/DDBJ whole genome shotgun (WGS) entry which is preliminary data.</text>
</comment>
<evidence type="ECO:0000256" key="1">
    <source>
        <dbReference type="SAM" id="MobiDB-lite"/>
    </source>
</evidence>
<name>A0A9P7MQU8_9HYPO</name>
<evidence type="ECO:0000259" key="2">
    <source>
        <dbReference type="Pfam" id="PF07993"/>
    </source>
</evidence>
<reference evidence="3" key="1">
    <citation type="journal article" date="2020" name="bioRxiv">
        <title>Whole genome comparisons of ergot fungi reveals the divergence and evolution of species within the genus Claviceps are the result of varying mechanisms driving genome evolution and host range expansion.</title>
        <authorList>
            <person name="Wyka S.A."/>
            <person name="Mondo S.J."/>
            <person name="Liu M."/>
            <person name="Dettman J."/>
            <person name="Nalam V."/>
            <person name="Broders K.D."/>
        </authorList>
    </citation>
    <scope>NUCLEOTIDE SEQUENCE</scope>
    <source>
        <strain evidence="3">CCC 1102</strain>
    </source>
</reference>
<accession>A0A9P7MQU8</accession>
<dbReference type="InterPro" id="IPR013120">
    <property type="entry name" value="FAR_NAD-bd"/>
</dbReference>
<evidence type="ECO:0000313" key="3">
    <source>
        <dbReference type="EMBL" id="KAG5965184.1"/>
    </source>
</evidence>